<comment type="caution">
    <text evidence="2">The sequence shown here is derived from an EMBL/GenBank/DDBJ whole genome shotgun (WGS) entry which is preliminary data.</text>
</comment>
<evidence type="ECO:0000256" key="1">
    <source>
        <dbReference type="SAM" id="MobiDB-lite"/>
    </source>
</evidence>
<evidence type="ECO:0000313" key="3">
    <source>
        <dbReference type="Proteomes" id="UP001634394"/>
    </source>
</evidence>
<name>A0ABD3W774_SINWO</name>
<gene>
    <name evidence="2" type="ORF">ACJMK2_041465</name>
</gene>
<feature type="compositionally biased region" description="Polar residues" evidence="1">
    <location>
        <begin position="9"/>
        <end position="22"/>
    </location>
</feature>
<dbReference type="Proteomes" id="UP001634394">
    <property type="component" value="Unassembled WGS sequence"/>
</dbReference>
<sequence length="137" mass="15892">MGPKKHSNKGNNSVVSSAQPSQKLDRSAFDPTQNTHMWTMWRIAVNEKLLKESKSRDGYSQHFPSPALTQPPLAKYIRVRDPVQGSANLKMPNDHERLPFDQFIYYGIPRISIKNQEFKQDSELRIERIPELDTNRE</sequence>
<protein>
    <submittedName>
        <fullName evidence="2">Uncharacterized protein</fullName>
    </submittedName>
</protein>
<proteinExistence type="predicted"/>
<dbReference type="AlphaFoldDB" id="A0ABD3W774"/>
<feature type="region of interest" description="Disordered" evidence="1">
    <location>
        <begin position="1"/>
        <end position="31"/>
    </location>
</feature>
<dbReference type="EMBL" id="JBJQND010000008">
    <property type="protein sequence ID" value="KAL3868688.1"/>
    <property type="molecule type" value="Genomic_DNA"/>
</dbReference>
<organism evidence="2 3">
    <name type="scientific">Sinanodonta woodiana</name>
    <name type="common">Chinese pond mussel</name>
    <name type="synonym">Anodonta woodiana</name>
    <dbReference type="NCBI Taxonomy" id="1069815"/>
    <lineage>
        <taxon>Eukaryota</taxon>
        <taxon>Metazoa</taxon>
        <taxon>Spiralia</taxon>
        <taxon>Lophotrochozoa</taxon>
        <taxon>Mollusca</taxon>
        <taxon>Bivalvia</taxon>
        <taxon>Autobranchia</taxon>
        <taxon>Heteroconchia</taxon>
        <taxon>Palaeoheterodonta</taxon>
        <taxon>Unionida</taxon>
        <taxon>Unionoidea</taxon>
        <taxon>Unionidae</taxon>
        <taxon>Unioninae</taxon>
        <taxon>Sinanodonta</taxon>
    </lineage>
</organism>
<keyword evidence="3" id="KW-1185">Reference proteome</keyword>
<reference evidence="2 3" key="1">
    <citation type="submission" date="2024-11" db="EMBL/GenBank/DDBJ databases">
        <title>Chromosome-level genome assembly of the freshwater bivalve Anodonta woodiana.</title>
        <authorList>
            <person name="Chen X."/>
        </authorList>
    </citation>
    <scope>NUCLEOTIDE SEQUENCE [LARGE SCALE GENOMIC DNA]</scope>
    <source>
        <strain evidence="2">MN2024</strain>
        <tissue evidence="2">Gills</tissue>
    </source>
</reference>
<accession>A0ABD3W774</accession>
<evidence type="ECO:0000313" key="2">
    <source>
        <dbReference type="EMBL" id="KAL3868688.1"/>
    </source>
</evidence>